<feature type="compositionally biased region" description="Pro residues" evidence="1">
    <location>
        <begin position="303"/>
        <end position="322"/>
    </location>
</feature>
<protein>
    <submittedName>
        <fullName evidence="2">Uncharacterized protein</fullName>
    </submittedName>
</protein>
<feature type="compositionally biased region" description="Basic residues" evidence="1">
    <location>
        <begin position="192"/>
        <end position="201"/>
    </location>
</feature>
<evidence type="ECO:0000256" key="1">
    <source>
        <dbReference type="SAM" id="MobiDB-lite"/>
    </source>
</evidence>
<accession>A0A1H4PFB5</accession>
<dbReference type="AlphaFoldDB" id="A0A1H4PFB5"/>
<proteinExistence type="predicted"/>
<dbReference type="EMBL" id="FNST01000002">
    <property type="protein sequence ID" value="SEC05742.1"/>
    <property type="molecule type" value="Genomic_DNA"/>
</dbReference>
<feature type="region of interest" description="Disordered" evidence="1">
    <location>
        <begin position="271"/>
        <end position="334"/>
    </location>
</feature>
<gene>
    <name evidence="2" type="ORF">SAMN04490356_2730</name>
</gene>
<feature type="compositionally biased region" description="Basic residues" evidence="1">
    <location>
        <begin position="290"/>
        <end position="302"/>
    </location>
</feature>
<evidence type="ECO:0000313" key="3">
    <source>
        <dbReference type="Proteomes" id="UP000198609"/>
    </source>
</evidence>
<organism evidence="2 3">
    <name type="scientific">Streptomyces melanosporofaciens</name>
    <dbReference type="NCBI Taxonomy" id="67327"/>
    <lineage>
        <taxon>Bacteria</taxon>
        <taxon>Bacillati</taxon>
        <taxon>Actinomycetota</taxon>
        <taxon>Actinomycetes</taxon>
        <taxon>Kitasatosporales</taxon>
        <taxon>Streptomycetaceae</taxon>
        <taxon>Streptomyces</taxon>
        <taxon>Streptomyces violaceusniger group</taxon>
    </lineage>
</organism>
<feature type="region of interest" description="Disordered" evidence="1">
    <location>
        <begin position="157"/>
        <end position="258"/>
    </location>
</feature>
<dbReference type="Proteomes" id="UP000198609">
    <property type="component" value="Unassembled WGS sequence"/>
</dbReference>
<evidence type="ECO:0000313" key="2">
    <source>
        <dbReference type="EMBL" id="SEC05742.1"/>
    </source>
</evidence>
<sequence>MGAGSAVCGCAFRCVRVCGWCACCLWWVAGAGPPGRRPGPYIYGAVGRGRCVGRGLAPQIHVSVQDTTPAAPPPPVSSAAPHRWPPDLARFRTARVPGAARLPLACRCPCAGGRGRVPGGAGRMPFRLLWPRGRPCPRPVGRASCWHPLLSETGPLRVSPLQPRGGGGTAIRRTGAARTRVTWARADEVRGGRTHPRHRRLATGPGLEATGGWLPTSRTGRGRTDSHPTPSSRAERGTDGRPGPPAGGCRRDGRGRGRRGGVLDAFAYLWRQSPTNTTPPGTGAVNVRSRAPHRRPRPRHPPRNPPRPARPGAPRPGPPRPAPADGAATLCSVG</sequence>
<reference evidence="3" key="1">
    <citation type="submission" date="2016-10" db="EMBL/GenBank/DDBJ databases">
        <authorList>
            <person name="Varghese N."/>
            <person name="Submissions S."/>
        </authorList>
    </citation>
    <scope>NUCLEOTIDE SEQUENCE [LARGE SCALE GENOMIC DNA]</scope>
    <source>
        <strain evidence="3">DSM 40318</strain>
    </source>
</reference>
<feature type="compositionally biased region" description="Low complexity" evidence="1">
    <location>
        <begin position="170"/>
        <end position="184"/>
    </location>
</feature>
<name>A0A1H4PFB5_STRMJ</name>
<keyword evidence="3" id="KW-1185">Reference proteome</keyword>